<dbReference type="InParanoid" id="A0A2G5EBH9"/>
<evidence type="ECO:0000313" key="2">
    <source>
        <dbReference type="Proteomes" id="UP000230069"/>
    </source>
</evidence>
<protein>
    <submittedName>
        <fullName evidence="1">Uncharacterized protein</fullName>
    </submittedName>
</protein>
<reference evidence="1 2" key="1">
    <citation type="submission" date="2017-09" db="EMBL/GenBank/DDBJ databases">
        <title>WGS assembly of Aquilegia coerulea Goldsmith.</title>
        <authorList>
            <person name="Hodges S."/>
            <person name="Kramer E."/>
            <person name="Nordborg M."/>
            <person name="Tomkins J."/>
            <person name="Borevitz J."/>
            <person name="Derieg N."/>
            <person name="Yan J."/>
            <person name="Mihaltcheva S."/>
            <person name="Hayes R.D."/>
            <person name="Rokhsar D."/>
        </authorList>
    </citation>
    <scope>NUCLEOTIDE SEQUENCE [LARGE SCALE GENOMIC DNA]</scope>
    <source>
        <strain evidence="2">cv. Goldsmith</strain>
    </source>
</reference>
<dbReference type="OrthoDB" id="5376140at2759"/>
<dbReference type="Proteomes" id="UP000230069">
    <property type="component" value="Unassembled WGS sequence"/>
</dbReference>
<dbReference type="EMBL" id="KZ305027">
    <property type="protein sequence ID" value="PIA53060.1"/>
    <property type="molecule type" value="Genomic_DNA"/>
</dbReference>
<keyword evidence="2" id="KW-1185">Reference proteome</keyword>
<organism evidence="1 2">
    <name type="scientific">Aquilegia coerulea</name>
    <name type="common">Rocky mountain columbine</name>
    <dbReference type="NCBI Taxonomy" id="218851"/>
    <lineage>
        <taxon>Eukaryota</taxon>
        <taxon>Viridiplantae</taxon>
        <taxon>Streptophyta</taxon>
        <taxon>Embryophyta</taxon>
        <taxon>Tracheophyta</taxon>
        <taxon>Spermatophyta</taxon>
        <taxon>Magnoliopsida</taxon>
        <taxon>Ranunculales</taxon>
        <taxon>Ranunculaceae</taxon>
        <taxon>Thalictroideae</taxon>
        <taxon>Aquilegia</taxon>
    </lineage>
</organism>
<gene>
    <name evidence="1" type="ORF">AQUCO_01000732v1</name>
</gene>
<proteinExistence type="predicted"/>
<accession>A0A2G5EBH9</accession>
<sequence length="114" mass="13529">MKMKISTSVFHTCLSRVTTSVKVFDVGWRYMKYLSFLVWEMLANYYGTSYHHAFDDLDIALSGEPVTCLSLGWESSKPFLRLWWDEIISFIDRRANPHNQWIEWIHPGCEHKPK</sequence>
<name>A0A2G5EBH9_AQUCA</name>
<dbReference type="AlphaFoldDB" id="A0A2G5EBH9"/>
<evidence type="ECO:0000313" key="1">
    <source>
        <dbReference type="EMBL" id="PIA53060.1"/>
    </source>
</evidence>